<feature type="transmembrane region" description="Helical" evidence="9">
    <location>
        <begin position="319"/>
        <end position="341"/>
    </location>
</feature>
<evidence type="ECO:0000256" key="8">
    <source>
        <dbReference type="ARBA" id="ARBA00053949"/>
    </source>
</evidence>
<dbReference type="FunFam" id="1.20.1250.20:FF:000172">
    <property type="entry name" value="MFS multidrug resistance transporter"/>
    <property type="match status" value="1"/>
</dbReference>
<dbReference type="PANTHER" id="PTHR23502">
    <property type="entry name" value="MAJOR FACILITATOR SUPERFAMILY"/>
    <property type="match status" value="1"/>
</dbReference>
<feature type="transmembrane region" description="Helical" evidence="9">
    <location>
        <begin position="397"/>
        <end position="423"/>
    </location>
</feature>
<dbReference type="Pfam" id="PF07690">
    <property type="entry name" value="MFS_1"/>
    <property type="match status" value="1"/>
</dbReference>
<dbReference type="GO" id="GO:0022857">
    <property type="term" value="F:transmembrane transporter activity"/>
    <property type="evidence" value="ECO:0007669"/>
    <property type="project" value="InterPro"/>
</dbReference>
<evidence type="ECO:0000256" key="3">
    <source>
        <dbReference type="ARBA" id="ARBA00022692"/>
    </source>
</evidence>
<keyword evidence="6 9" id="KW-0472">Membrane</keyword>
<keyword evidence="12" id="KW-1185">Reference proteome</keyword>
<evidence type="ECO:0000259" key="10">
    <source>
        <dbReference type="PROSITE" id="PS50850"/>
    </source>
</evidence>
<sequence length="514" mass="56165">MSQKELDIEKVINSKKLRTIESLTEKDAAPYTVFYSTDKLLLIIVLSLVGFWSAISSPIYFPALPTITSYFHITPSILNISVVCYLIFQGIAPTVSSNLADTFGRRPVILASIIVFCAACIAISQTNVYWLLALLRCVQAAGIAPVFSISSGVAGDICTPANRGGMVGAVSGLQLVGNGIGGLVGAALIAGFDSWRSIFIFLCIGGGITFIFAFFVLAETSRRIVGNGSIIPTNIINRAPLIYLPHFKKRMNNDVSTLMPKGPFDVLGPFRIFFERDVLCVNLPLGMHFAAWTMVLTSLSTELESEKYNYSVMHVGLIYLPQGVACFVGSIAVGRCLNWYYKYRKNLYDRQMDEVPIDQRPPFNLTATRLTLTVVPLVFMIIGLVVFGWCIQYSQHIISIIISTILISFSASVMMSICTTMLVDFHPTQGGASASCVNLMRCWLSALGAGVLDKMIAKMNLGGTYTLIAGICIITDFCLLYVLYNAHQQFVNYVLPNATAVNSDAEDGETPPKD</sequence>
<keyword evidence="5" id="KW-0843">Virulence</keyword>
<gene>
    <name evidence="11" type="primary">QDR_0</name>
    <name evidence="11" type="ORF">Cantr_07430</name>
</gene>
<evidence type="ECO:0000256" key="1">
    <source>
        <dbReference type="ARBA" id="ARBA00004651"/>
    </source>
</evidence>
<dbReference type="Proteomes" id="UP000253472">
    <property type="component" value="Unassembled WGS sequence"/>
</dbReference>
<dbReference type="Gene3D" id="1.20.1720.10">
    <property type="entry name" value="Multidrug resistance protein D"/>
    <property type="match status" value="1"/>
</dbReference>
<feature type="transmembrane region" description="Helical" evidence="9">
    <location>
        <begin position="40"/>
        <end position="61"/>
    </location>
</feature>
<feature type="domain" description="Major facilitator superfamily (MFS) profile" evidence="10">
    <location>
        <begin position="42"/>
        <end position="487"/>
    </location>
</feature>
<dbReference type="InterPro" id="IPR020846">
    <property type="entry name" value="MFS_dom"/>
</dbReference>
<feature type="transmembrane region" description="Helical" evidence="9">
    <location>
        <begin position="108"/>
        <end position="124"/>
    </location>
</feature>
<organism evidence="11 12">
    <name type="scientific">Candida viswanathii</name>
    <dbReference type="NCBI Taxonomy" id="5486"/>
    <lineage>
        <taxon>Eukaryota</taxon>
        <taxon>Fungi</taxon>
        <taxon>Dikarya</taxon>
        <taxon>Ascomycota</taxon>
        <taxon>Saccharomycotina</taxon>
        <taxon>Pichiomycetes</taxon>
        <taxon>Debaryomycetaceae</taxon>
        <taxon>Candida/Lodderomyces clade</taxon>
        <taxon>Candida</taxon>
    </lineage>
</organism>
<evidence type="ECO:0000256" key="5">
    <source>
        <dbReference type="ARBA" id="ARBA00023026"/>
    </source>
</evidence>
<comment type="subcellular location">
    <subcellularLocation>
        <location evidence="1">Cell membrane</location>
        <topology evidence="1">Multi-pass membrane protein</topology>
    </subcellularLocation>
</comment>
<feature type="transmembrane region" description="Helical" evidence="9">
    <location>
        <begin position="279"/>
        <end position="299"/>
    </location>
</feature>
<reference evidence="11 12" key="1">
    <citation type="submission" date="2018-06" db="EMBL/GenBank/DDBJ databases">
        <title>Whole genome sequencing of Candida tropicalis (genome annotated by CSBL at Korea University).</title>
        <authorList>
            <person name="Ahn J."/>
        </authorList>
    </citation>
    <scope>NUCLEOTIDE SEQUENCE [LARGE SCALE GENOMIC DNA]</scope>
    <source>
        <strain evidence="11 12">ATCC 20962</strain>
    </source>
</reference>
<dbReference type="STRING" id="5486.A0A367Y1S0"/>
<dbReference type="GO" id="GO:0005886">
    <property type="term" value="C:plasma membrane"/>
    <property type="evidence" value="ECO:0007669"/>
    <property type="project" value="UniProtKB-SubCell"/>
</dbReference>
<dbReference type="GO" id="GO:0055088">
    <property type="term" value="P:lipid homeostasis"/>
    <property type="evidence" value="ECO:0007669"/>
    <property type="project" value="UniProtKB-ARBA"/>
</dbReference>
<evidence type="ECO:0000256" key="4">
    <source>
        <dbReference type="ARBA" id="ARBA00022989"/>
    </source>
</evidence>
<feature type="transmembrane region" description="Helical" evidence="9">
    <location>
        <begin position="130"/>
        <end position="154"/>
    </location>
</feature>
<evidence type="ECO:0000256" key="2">
    <source>
        <dbReference type="ARBA" id="ARBA00022448"/>
    </source>
</evidence>
<dbReference type="OrthoDB" id="440553at2759"/>
<evidence type="ECO:0000256" key="6">
    <source>
        <dbReference type="ARBA" id="ARBA00023136"/>
    </source>
</evidence>
<dbReference type="PROSITE" id="PS50850">
    <property type="entry name" value="MFS"/>
    <property type="match status" value="1"/>
</dbReference>
<comment type="similarity">
    <text evidence="7">Belongs to the major facilitator superfamily. CAR1 family.</text>
</comment>
<evidence type="ECO:0000256" key="7">
    <source>
        <dbReference type="ARBA" id="ARBA00038347"/>
    </source>
</evidence>
<accession>A0A367Y1S0</accession>
<dbReference type="PANTHER" id="PTHR23502:SF51">
    <property type="entry name" value="QUINIDINE RESISTANCE PROTEIN 1-RELATED"/>
    <property type="match status" value="1"/>
</dbReference>
<feature type="transmembrane region" description="Helical" evidence="9">
    <location>
        <begin position="464"/>
        <end position="484"/>
    </location>
</feature>
<dbReference type="InterPro" id="IPR011701">
    <property type="entry name" value="MFS"/>
</dbReference>
<feature type="transmembrane region" description="Helical" evidence="9">
    <location>
        <begin position="198"/>
        <end position="218"/>
    </location>
</feature>
<keyword evidence="4 9" id="KW-1133">Transmembrane helix</keyword>
<feature type="transmembrane region" description="Helical" evidence="9">
    <location>
        <begin position="67"/>
        <end position="88"/>
    </location>
</feature>
<comment type="function">
    <text evidence="8">MFS antiporter that does not display functional linkage as drug transporter and performs functions that significantly affect biofilm development and virulence. No substrate for transport has been identified yet, but plays an important role in the growth in the host.</text>
</comment>
<dbReference type="GO" id="GO:0045121">
    <property type="term" value="C:membrane raft"/>
    <property type="evidence" value="ECO:0007669"/>
    <property type="project" value="UniProtKB-ARBA"/>
</dbReference>
<keyword evidence="2" id="KW-0813">Transport</keyword>
<protein>
    <submittedName>
        <fullName evidence="11">MFS antiporter QDR1</fullName>
    </submittedName>
</protein>
<dbReference type="EMBL" id="QLNQ01000027">
    <property type="protein sequence ID" value="RCK59500.1"/>
    <property type="molecule type" value="Genomic_DNA"/>
</dbReference>
<feature type="transmembrane region" description="Helical" evidence="9">
    <location>
        <begin position="166"/>
        <end position="192"/>
    </location>
</feature>
<dbReference type="GO" id="GO:0001765">
    <property type="term" value="P:membrane raft assembly"/>
    <property type="evidence" value="ECO:0007669"/>
    <property type="project" value="UniProtKB-ARBA"/>
</dbReference>
<comment type="caution">
    <text evidence="11">The sequence shown here is derived from an EMBL/GenBank/DDBJ whole genome shotgun (WGS) entry which is preliminary data.</text>
</comment>
<evidence type="ECO:0000256" key="9">
    <source>
        <dbReference type="SAM" id="Phobius"/>
    </source>
</evidence>
<dbReference type="SUPFAM" id="SSF103473">
    <property type="entry name" value="MFS general substrate transporter"/>
    <property type="match status" value="1"/>
</dbReference>
<evidence type="ECO:0000313" key="11">
    <source>
        <dbReference type="EMBL" id="RCK59500.1"/>
    </source>
</evidence>
<dbReference type="Gene3D" id="1.20.1250.20">
    <property type="entry name" value="MFS general substrate transporter like domains"/>
    <property type="match status" value="1"/>
</dbReference>
<dbReference type="InterPro" id="IPR036259">
    <property type="entry name" value="MFS_trans_sf"/>
</dbReference>
<proteinExistence type="inferred from homology"/>
<evidence type="ECO:0000313" key="12">
    <source>
        <dbReference type="Proteomes" id="UP000253472"/>
    </source>
</evidence>
<feature type="transmembrane region" description="Helical" evidence="9">
    <location>
        <begin position="370"/>
        <end position="391"/>
    </location>
</feature>
<dbReference type="AlphaFoldDB" id="A0A367Y1S0"/>
<name>A0A367Y1S0_9ASCO</name>
<keyword evidence="3 9" id="KW-0812">Transmembrane</keyword>